<gene>
    <name evidence="1" type="ORF">C5167_015778</name>
</gene>
<evidence type="ECO:0000313" key="1">
    <source>
        <dbReference type="EMBL" id="RZC56920.1"/>
    </source>
</evidence>
<keyword evidence="2" id="KW-1185">Reference proteome</keyword>
<name>A0A4Y7JA44_PAPSO</name>
<dbReference type="Proteomes" id="UP000316621">
    <property type="component" value="Chromosome 3"/>
</dbReference>
<dbReference type="AlphaFoldDB" id="A0A4Y7JA44"/>
<dbReference type="Gramene" id="RZC56920">
    <property type="protein sequence ID" value="RZC56920"/>
    <property type="gene ID" value="C5167_015778"/>
</dbReference>
<dbReference type="PANTHER" id="PTHR46310">
    <property type="entry name" value="AMIDASE 1"/>
    <property type="match status" value="1"/>
</dbReference>
<dbReference type="EMBL" id="CM010717">
    <property type="protein sequence ID" value="RZC56920.1"/>
    <property type="molecule type" value="Genomic_DNA"/>
</dbReference>
<reference evidence="1 2" key="1">
    <citation type="journal article" date="2018" name="Science">
        <title>The opium poppy genome and morphinan production.</title>
        <authorList>
            <person name="Guo L."/>
            <person name="Winzer T."/>
            <person name="Yang X."/>
            <person name="Li Y."/>
            <person name="Ning Z."/>
            <person name="He Z."/>
            <person name="Teodor R."/>
            <person name="Lu Y."/>
            <person name="Bowser T.A."/>
            <person name="Graham I.A."/>
            <person name="Ye K."/>
        </authorList>
    </citation>
    <scope>NUCLEOTIDE SEQUENCE [LARGE SCALE GENOMIC DNA]</scope>
    <source>
        <strain evidence="2">cv. HN1</strain>
        <tissue evidence="1">Leaves</tissue>
    </source>
</reference>
<dbReference type="PANTHER" id="PTHR46310:SF5">
    <property type="entry name" value="OUTER ENVELOPE PROTEIN 64, CHLOROPLASTIC"/>
    <property type="match status" value="1"/>
</dbReference>
<dbReference type="STRING" id="3469.A0A4Y7JA44"/>
<proteinExistence type="predicted"/>
<accession>A0A4Y7JA44</accession>
<organism evidence="1 2">
    <name type="scientific">Papaver somniferum</name>
    <name type="common">Opium poppy</name>
    <dbReference type="NCBI Taxonomy" id="3469"/>
    <lineage>
        <taxon>Eukaryota</taxon>
        <taxon>Viridiplantae</taxon>
        <taxon>Streptophyta</taxon>
        <taxon>Embryophyta</taxon>
        <taxon>Tracheophyta</taxon>
        <taxon>Spermatophyta</taxon>
        <taxon>Magnoliopsida</taxon>
        <taxon>Ranunculales</taxon>
        <taxon>Papaveraceae</taxon>
        <taxon>Papaveroideae</taxon>
        <taxon>Papaver</taxon>
    </lineage>
</organism>
<protein>
    <submittedName>
        <fullName evidence="1">Uncharacterized protein</fullName>
    </submittedName>
</protein>
<evidence type="ECO:0000313" key="2">
    <source>
        <dbReference type="Proteomes" id="UP000316621"/>
    </source>
</evidence>
<sequence>MKHSRYNFLLIMRQYALLLAKYLAMQTRPGIGLLDRCAMLQIFYGILVIPIVAELPPKDGAIEVILEDYHRRASSLLSIATMSACCQVSIPLGLQALYNKMQATIRVDPTAKKTEKAAPTMHKRPFGSLQVENQMQLVFGDGEAKPTVQGSKRCICDNRWTDLTQSEVQKYAGIIVGI</sequence>